<reference evidence="1" key="1">
    <citation type="journal article" date="2020" name="Fungal Divers.">
        <title>Resolving the Mortierellaceae phylogeny through synthesis of multi-gene phylogenetics and phylogenomics.</title>
        <authorList>
            <person name="Vandepol N."/>
            <person name="Liber J."/>
            <person name="Desiro A."/>
            <person name="Na H."/>
            <person name="Kennedy M."/>
            <person name="Barry K."/>
            <person name="Grigoriev I.V."/>
            <person name="Miller A.N."/>
            <person name="O'Donnell K."/>
            <person name="Stajich J.E."/>
            <person name="Bonito G."/>
        </authorList>
    </citation>
    <scope>NUCLEOTIDE SEQUENCE</scope>
    <source>
        <strain evidence="1">NRRL 6426</strain>
    </source>
</reference>
<dbReference type="AlphaFoldDB" id="A0A9P5S9W4"/>
<dbReference type="OrthoDB" id="2385796at2759"/>
<protein>
    <submittedName>
        <fullName evidence="1">Uncharacterized protein</fullName>
    </submittedName>
</protein>
<comment type="caution">
    <text evidence="1">The sequence shown here is derived from an EMBL/GenBank/DDBJ whole genome shotgun (WGS) entry which is preliminary data.</text>
</comment>
<keyword evidence="2" id="KW-1185">Reference proteome</keyword>
<sequence length="273" mass="29068">MNLKLPAYTNPCLAPSFYSNSSRLIFLFGVPDGTPTLASHMVDITHIDAPKVEYITSNFKTDSLFQWSSTAEKNCFTNPSGFISLAIASTEVLQLGMYSSGALLLPTNELRQAFDVPTIQYKSSKLFATMQVRGLDDYAVAWGIVASSNPASGARTAKEGWIGVLRNTTSITIATQGFDTLPSKTPMLAVGAYSTTTTSGVIAVFGEDSVGSLYSASNVINDAGTNAPISWVFTGPKQPIDNEGAILTPDAVPVSAQNVAYILDQMLKRDGAQ</sequence>
<proteinExistence type="predicted"/>
<dbReference type="Proteomes" id="UP000748756">
    <property type="component" value="Unassembled WGS sequence"/>
</dbReference>
<evidence type="ECO:0000313" key="1">
    <source>
        <dbReference type="EMBL" id="KAF9156961.1"/>
    </source>
</evidence>
<accession>A0A9P5S9W4</accession>
<organism evidence="1 2">
    <name type="scientific">Linnemannia schmuckeri</name>
    <dbReference type="NCBI Taxonomy" id="64567"/>
    <lineage>
        <taxon>Eukaryota</taxon>
        <taxon>Fungi</taxon>
        <taxon>Fungi incertae sedis</taxon>
        <taxon>Mucoromycota</taxon>
        <taxon>Mortierellomycotina</taxon>
        <taxon>Mortierellomycetes</taxon>
        <taxon>Mortierellales</taxon>
        <taxon>Mortierellaceae</taxon>
        <taxon>Linnemannia</taxon>
    </lineage>
</organism>
<dbReference type="EMBL" id="JAAAUQ010000006">
    <property type="protein sequence ID" value="KAF9156961.1"/>
    <property type="molecule type" value="Genomic_DNA"/>
</dbReference>
<name>A0A9P5S9W4_9FUNG</name>
<gene>
    <name evidence="1" type="ORF">BG015_009334</name>
</gene>
<evidence type="ECO:0000313" key="2">
    <source>
        <dbReference type="Proteomes" id="UP000748756"/>
    </source>
</evidence>